<name>A0A6A6THM7_9PLEO</name>
<keyword evidence="3" id="KW-1185">Reference proteome</keyword>
<gene>
    <name evidence="2" type="ORF">K491DRAFT_554917</name>
</gene>
<protein>
    <submittedName>
        <fullName evidence="2">HET-domain-containing protein</fullName>
    </submittedName>
</protein>
<dbReference type="PANTHER" id="PTHR33112:SF1">
    <property type="entry name" value="HETEROKARYON INCOMPATIBILITY DOMAIN-CONTAINING PROTEIN"/>
    <property type="match status" value="1"/>
</dbReference>
<feature type="domain" description="Heterokaryon incompatibility" evidence="1">
    <location>
        <begin position="48"/>
        <end position="176"/>
    </location>
</feature>
<proteinExistence type="predicted"/>
<dbReference type="Proteomes" id="UP000799324">
    <property type="component" value="Unassembled WGS sequence"/>
</dbReference>
<organism evidence="2 3">
    <name type="scientific">Lophiostoma macrostomum CBS 122681</name>
    <dbReference type="NCBI Taxonomy" id="1314788"/>
    <lineage>
        <taxon>Eukaryota</taxon>
        <taxon>Fungi</taxon>
        <taxon>Dikarya</taxon>
        <taxon>Ascomycota</taxon>
        <taxon>Pezizomycotina</taxon>
        <taxon>Dothideomycetes</taxon>
        <taxon>Pleosporomycetidae</taxon>
        <taxon>Pleosporales</taxon>
        <taxon>Lophiostomataceae</taxon>
        <taxon>Lophiostoma</taxon>
    </lineage>
</organism>
<evidence type="ECO:0000259" key="1">
    <source>
        <dbReference type="Pfam" id="PF06985"/>
    </source>
</evidence>
<sequence length="176" mass="19354">DGISRSLQDCTMTHGERCAEMSLPRNINLRCIDCEGMKVVDLPSNSRYLALSYVWGACSNVEKEANLSDVPAVIKDAIFVTLQLSFRFLWIDRYCIDQNDDMEKHNQIANMGSIYAGATMTIIAAGGTDAHSGLPGASSCHCDLDEGFQLGTYSLIPVLGNPKEALNRSKWSTRGW</sequence>
<evidence type="ECO:0000313" key="3">
    <source>
        <dbReference type="Proteomes" id="UP000799324"/>
    </source>
</evidence>
<feature type="non-terminal residue" evidence="2">
    <location>
        <position position="1"/>
    </location>
</feature>
<dbReference type="PANTHER" id="PTHR33112">
    <property type="entry name" value="DOMAIN PROTEIN, PUTATIVE-RELATED"/>
    <property type="match status" value="1"/>
</dbReference>
<dbReference type="OrthoDB" id="5428863at2759"/>
<dbReference type="Pfam" id="PF06985">
    <property type="entry name" value="HET"/>
    <property type="match status" value="1"/>
</dbReference>
<reference evidence="2" key="1">
    <citation type="journal article" date="2020" name="Stud. Mycol.">
        <title>101 Dothideomycetes genomes: a test case for predicting lifestyles and emergence of pathogens.</title>
        <authorList>
            <person name="Haridas S."/>
            <person name="Albert R."/>
            <person name="Binder M."/>
            <person name="Bloem J."/>
            <person name="Labutti K."/>
            <person name="Salamov A."/>
            <person name="Andreopoulos B."/>
            <person name="Baker S."/>
            <person name="Barry K."/>
            <person name="Bills G."/>
            <person name="Bluhm B."/>
            <person name="Cannon C."/>
            <person name="Castanera R."/>
            <person name="Culley D."/>
            <person name="Daum C."/>
            <person name="Ezra D."/>
            <person name="Gonzalez J."/>
            <person name="Henrissat B."/>
            <person name="Kuo A."/>
            <person name="Liang C."/>
            <person name="Lipzen A."/>
            <person name="Lutzoni F."/>
            <person name="Magnuson J."/>
            <person name="Mondo S."/>
            <person name="Nolan M."/>
            <person name="Ohm R."/>
            <person name="Pangilinan J."/>
            <person name="Park H.-J."/>
            <person name="Ramirez L."/>
            <person name="Alfaro M."/>
            <person name="Sun H."/>
            <person name="Tritt A."/>
            <person name="Yoshinaga Y."/>
            <person name="Zwiers L.-H."/>
            <person name="Turgeon B."/>
            <person name="Goodwin S."/>
            <person name="Spatafora J."/>
            <person name="Crous P."/>
            <person name="Grigoriev I."/>
        </authorList>
    </citation>
    <scope>NUCLEOTIDE SEQUENCE</scope>
    <source>
        <strain evidence="2">CBS 122681</strain>
    </source>
</reference>
<dbReference type="InterPro" id="IPR010730">
    <property type="entry name" value="HET"/>
</dbReference>
<dbReference type="EMBL" id="MU004311">
    <property type="protein sequence ID" value="KAF2658956.1"/>
    <property type="molecule type" value="Genomic_DNA"/>
</dbReference>
<evidence type="ECO:0000313" key="2">
    <source>
        <dbReference type="EMBL" id="KAF2658956.1"/>
    </source>
</evidence>
<accession>A0A6A6THM7</accession>
<feature type="non-terminal residue" evidence="2">
    <location>
        <position position="176"/>
    </location>
</feature>
<dbReference type="AlphaFoldDB" id="A0A6A6THM7"/>